<evidence type="ECO:0000259" key="3">
    <source>
        <dbReference type="Pfam" id="PF00588"/>
    </source>
</evidence>
<feature type="domain" description="tRNA/rRNA methyltransferase SpoU type" evidence="3">
    <location>
        <begin position="123"/>
        <end position="266"/>
    </location>
</feature>
<dbReference type="EMBL" id="JAMTCK010000006">
    <property type="protein sequence ID" value="MCP2166290.1"/>
    <property type="molecule type" value="Genomic_DNA"/>
</dbReference>
<feature type="domain" description="SpoU L30e-like N-terminal" evidence="4">
    <location>
        <begin position="12"/>
        <end position="102"/>
    </location>
</feature>
<evidence type="ECO:0000256" key="2">
    <source>
        <dbReference type="ARBA" id="ARBA00022679"/>
    </source>
</evidence>
<dbReference type="AlphaFoldDB" id="A0AAE3GFA9"/>
<keyword evidence="2" id="KW-0808">Transferase</keyword>
<organism evidence="5 6">
    <name type="scientific">Goodfellowiella coeruleoviolacea</name>
    <dbReference type="NCBI Taxonomy" id="334858"/>
    <lineage>
        <taxon>Bacteria</taxon>
        <taxon>Bacillati</taxon>
        <taxon>Actinomycetota</taxon>
        <taxon>Actinomycetes</taxon>
        <taxon>Pseudonocardiales</taxon>
        <taxon>Pseudonocardiaceae</taxon>
        <taxon>Goodfellowiella</taxon>
    </lineage>
</organism>
<dbReference type="PANTHER" id="PTHR43191:SF2">
    <property type="entry name" value="RRNA METHYLTRANSFERASE 3, MITOCHONDRIAL"/>
    <property type="match status" value="1"/>
</dbReference>
<dbReference type="GO" id="GO:0008173">
    <property type="term" value="F:RNA methyltransferase activity"/>
    <property type="evidence" value="ECO:0007669"/>
    <property type="project" value="InterPro"/>
</dbReference>
<dbReference type="GO" id="GO:0006396">
    <property type="term" value="P:RNA processing"/>
    <property type="evidence" value="ECO:0007669"/>
    <property type="project" value="InterPro"/>
</dbReference>
<evidence type="ECO:0000313" key="5">
    <source>
        <dbReference type="EMBL" id="MCP2166290.1"/>
    </source>
</evidence>
<evidence type="ECO:0000259" key="4">
    <source>
        <dbReference type="Pfam" id="PF22655"/>
    </source>
</evidence>
<reference evidence="5" key="1">
    <citation type="submission" date="2022-06" db="EMBL/GenBank/DDBJ databases">
        <title>Genomic Encyclopedia of Archaeal and Bacterial Type Strains, Phase II (KMG-II): from individual species to whole genera.</title>
        <authorList>
            <person name="Goeker M."/>
        </authorList>
    </citation>
    <scope>NUCLEOTIDE SEQUENCE</scope>
    <source>
        <strain evidence="5">DSM 43935</strain>
    </source>
</reference>
<proteinExistence type="predicted"/>
<comment type="caution">
    <text evidence="5">The sequence shown here is derived from an EMBL/GenBank/DDBJ whole genome shotgun (WGS) entry which is preliminary data.</text>
</comment>
<dbReference type="Gene3D" id="3.40.1280.10">
    <property type="match status" value="1"/>
</dbReference>
<keyword evidence="1 5" id="KW-0489">Methyltransferase</keyword>
<dbReference type="Pfam" id="PF22655">
    <property type="entry name" value="SpoU_sub_bind_like"/>
    <property type="match status" value="1"/>
</dbReference>
<dbReference type="Proteomes" id="UP001206128">
    <property type="component" value="Unassembled WGS sequence"/>
</dbReference>
<dbReference type="SUPFAM" id="SSF75217">
    <property type="entry name" value="alpha/beta knot"/>
    <property type="match status" value="1"/>
</dbReference>
<sequence>MGSKALTVTTRNANFQQWQALLTNRTKRQRLGEFVVQGVRPISMAVAHGWQVRTLIQPIDQRLSGWARDVLHQHPDATRVHMAPDLLRELGAKDEQTPELLAVVATRPDELTRIPVRPDFLGLVFDRPTSPGNIGTIVRSADAFGASGVVVTGHAADVYDPKAVRASTGSLFALPTVRESAPRAVVDWLRATQAPNHPVRVIGTDETGELDIADCDLTGPVLLVIGNETSGMSAAWRDACDQVVRIPIGGSASSLNAAAAATVLLYETARQRRPTH</sequence>
<dbReference type="InterPro" id="IPR001537">
    <property type="entry name" value="SpoU_MeTrfase"/>
</dbReference>
<dbReference type="InterPro" id="IPR029026">
    <property type="entry name" value="tRNA_m1G_MTases_N"/>
</dbReference>
<dbReference type="InterPro" id="IPR051259">
    <property type="entry name" value="rRNA_Methyltransferase"/>
</dbReference>
<dbReference type="Pfam" id="PF00588">
    <property type="entry name" value="SpoU_methylase"/>
    <property type="match status" value="1"/>
</dbReference>
<dbReference type="InterPro" id="IPR029028">
    <property type="entry name" value="Alpha/beta_knot_MTases"/>
</dbReference>
<gene>
    <name evidence="5" type="ORF">LX83_003149</name>
</gene>
<accession>A0AAE3GFA9</accession>
<protein>
    <submittedName>
        <fullName evidence="5">RNA methyltransferase, TrmH family</fullName>
    </submittedName>
</protein>
<name>A0AAE3GFA9_9PSEU</name>
<dbReference type="PANTHER" id="PTHR43191">
    <property type="entry name" value="RRNA METHYLTRANSFERASE 3"/>
    <property type="match status" value="1"/>
</dbReference>
<dbReference type="SUPFAM" id="SSF55315">
    <property type="entry name" value="L30e-like"/>
    <property type="match status" value="1"/>
</dbReference>
<keyword evidence="6" id="KW-1185">Reference proteome</keyword>
<dbReference type="InterPro" id="IPR054578">
    <property type="entry name" value="SpoU_sub_bind-like_N"/>
</dbReference>
<evidence type="ECO:0000313" key="6">
    <source>
        <dbReference type="Proteomes" id="UP001206128"/>
    </source>
</evidence>
<dbReference type="InterPro" id="IPR029064">
    <property type="entry name" value="Ribosomal_eL30-like_sf"/>
</dbReference>
<dbReference type="GO" id="GO:0003723">
    <property type="term" value="F:RNA binding"/>
    <property type="evidence" value="ECO:0007669"/>
    <property type="project" value="InterPro"/>
</dbReference>
<dbReference type="Gene3D" id="3.30.1330.30">
    <property type="match status" value="1"/>
</dbReference>
<evidence type="ECO:0000256" key="1">
    <source>
        <dbReference type="ARBA" id="ARBA00022603"/>
    </source>
</evidence>
<dbReference type="GO" id="GO:0032259">
    <property type="term" value="P:methylation"/>
    <property type="evidence" value="ECO:0007669"/>
    <property type="project" value="UniProtKB-KW"/>
</dbReference>